<feature type="domain" description="F-box" evidence="1">
    <location>
        <begin position="25"/>
        <end position="61"/>
    </location>
</feature>
<dbReference type="Pfam" id="PF07723">
    <property type="entry name" value="LRR_2"/>
    <property type="match status" value="1"/>
</dbReference>
<dbReference type="InterPro" id="IPR036047">
    <property type="entry name" value="F-box-like_dom_sf"/>
</dbReference>
<dbReference type="CDD" id="cd22160">
    <property type="entry name" value="F-box_AtFBL13-like"/>
    <property type="match status" value="1"/>
</dbReference>
<evidence type="ECO:0000259" key="1">
    <source>
        <dbReference type="PROSITE" id="PS50181"/>
    </source>
</evidence>
<protein>
    <recommendedName>
        <fullName evidence="1">F-box domain-containing protein</fullName>
    </recommendedName>
</protein>
<dbReference type="InterPro" id="IPR013101">
    <property type="entry name" value="LRR_PRU1-like"/>
</dbReference>
<dbReference type="InterPro" id="IPR006566">
    <property type="entry name" value="FBD"/>
</dbReference>
<dbReference type="Gene3D" id="3.80.10.10">
    <property type="entry name" value="Ribonuclease Inhibitor"/>
    <property type="match status" value="1"/>
</dbReference>
<dbReference type="PANTHER" id="PTHR31900:SF30">
    <property type="entry name" value="SUPERFAMILY PROTEIN, PUTATIVE-RELATED"/>
    <property type="match status" value="1"/>
</dbReference>
<name>A0ABD2ZUL7_9GENT</name>
<dbReference type="EMBL" id="JBJUIK010000007">
    <property type="protein sequence ID" value="KAL3522683.1"/>
    <property type="molecule type" value="Genomic_DNA"/>
</dbReference>
<dbReference type="InterPro" id="IPR053781">
    <property type="entry name" value="F-box_AtFBL13-like"/>
</dbReference>
<organism evidence="2 3">
    <name type="scientific">Cinchona calisaya</name>
    <dbReference type="NCBI Taxonomy" id="153742"/>
    <lineage>
        <taxon>Eukaryota</taxon>
        <taxon>Viridiplantae</taxon>
        <taxon>Streptophyta</taxon>
        <taxon>Embryophyta</taxon>
        <taxon>Tracheophyta</taxon>
        <taxon>Spermatophyta</taxon>
        <taxon>Magnoliopsida</taxon>
        <taxon>eudicotyledons</taxon>
        <taxon>Gunneridae</taxon>
        <taxon>Pentapetalae</taxon>
        <taxon>asterids</taxon>
        <taxon>lamiids</taxon>
        <taxon>Gentianales</taxon>
        <taxon>Rubiaceae</taxon>
        <taxon>Cinchonoideae</taxon>
        <taxon>Cinchoneae</taxon>
        <taxon>Cinchona</taxon>
    </lineage>
</organism>
<dbReference type="SUPFAM" id="SSF81383">
    <property type="entry name" value="F-box domain"/>
    <property type="match status" value="1"/>
</dbReference>
<dbReference type="InterPro" id="IPR032675">
    <property type="entry name" value="LRR_dom_sf"/>
</dbReference>
<dbReference type="SMART" id="SM00256">
    <property type="entry name" value="FBOX"/>
    <property type="match status" value="1"/>
</dbReference>
<dbReference type="InterPro" id="IPR050232">
    <property type="entry name" value="FBL13/AtMIF1-like"/>
</dbReference>
<sequence>MEPSLTPASCRNFTFPKQLHITDRNDTISNLPDAVLSYILSLLSTKDAIRTSVLSKRWKELWLSIPHFVFDEGCQGDRTVFTNLLSRVIHRDTVLVKLSISCHALHDASLLQAFLCNVRELNLNFSEFDGPFNLPSFACSPESLISFRMRLCHNVLNLPSSLCFPSLKTLHLECVKFPDNPSIQQLFSNCCMLEHLVLDKCKWTTDNVINAPTLRSLTIHEELVEFFTVNKHVITIIGSELQFLEYKGGLENEYSLSDLPSLAVADISVGDLPRLYDHDRIVALRAFLLLTKLKNVRCLTITPDTAEVISSYEHECLIPWPEFKNLTKLVISESPVDLTCDSLLSLLSRAHCLQSIVFSEGIFISEDEDWEWDPVPDCFSSHLKNIHVGGLCGYASELCILHFFLKHAIVLQRMVISFSADMSENLEIEQVMRENLLALPRGSMCRIEFS</sequence>
<comment type="caution">
    <text evidence="2">The sequence shown here is derived from an EMBL/GenBank/DDBJ whole genome shotgun (WGS) entry which is preliminary data.</text>
</comment>
<dbReference type="PANTHER" id="PTHR31900">
    <property type="entry name" value="F-BOX/RNI SUPERFAMILY PROTEIN-RELATED"/>
    <property type="match status" value="1"/>
</dbReference>
<gene>
    <name evidence="2" type="ORF">ACH5RR_015517</name>
</gene>
<dbReference type="PROSITE" id="PS50181">
    <property type="entry name" value="FBOX"/>
    <property type="match status" value="1"/>
</dbReference>
<dbReference type="SUPFAM" id="SSF52047">
    <property type="entry name" value="RNI-like"/>
    <property type="match status" value="1"/>
</dbReference>
<dbReference type="InterPro" id="IPR001810">
    <property type="entry name" value="F-box_dom"/>
</dbReference>
<evidence type="ECO:0000313" key="2">
    <source>
        <dbReference type="EMBL" id="KAL3522683.1"/>
    </source>
</evidence>
<dbReference type="Pfam" id="PF08387">
    <property type="entry name" value="FBD"/>
    <property type="match status" value="1"/>
</dbReference>
<dbReference type="Proteomes" id="UP001630127">
    <property type="component" value="Unassembled WGS sequence"/>
</dbReference>
<dbReference type="AlphaFoldDB" id="A0ABD2ZUL7"/>
<dbReference type="Gene3D" id="1.20.1280.50">
    <property type="match status" value="1"/>
</dbReference>
<reference evidence="2 3" key="1">
    <citation type="submission" date="2024-11" db="EMBL/GenBank/DDBJ databases">
        <title>A near-complete genome assembly of Cinchona calisaya.</title>
        <authorList>
            <person name="Lian D.C."/>
            <person name="Zhao X.W."/>
            <person name="Wei L."/>
        </authorList>
    </citation>
    <scope>NUCLEOTIDE SEQUENCE [LARGE SCALE GENOMIC DNA]</scope>
    <source>
        <tissue evidence="2">Nenye</tissue>
    </source>
</reference>
<dbReference type="Pfam" id="PF00646">
    <property type="entry name" value="F-box"/>
    <property type="match status" value="1"/>
</dbReference>
<keyword evidence="3" id="KW-1185">Reference proteome</keyword>
<accession>A0ABD2ZUL7</accession>
<dbReference type="SMART" id="SM00579">
    <property type="entry name" value="FBD"/>
    <property type="match status" value="1"/>
</dbReference>
<proteinExistence type="predicted"/>
<evidence type="ECO:0000313" key="3">
    <source>
        <dbReference type="Proteomes" id="UP001630127"/>
    </source>
</evidence>